<gene>
    <name evidence="2" type="ORF">Q31a_49930</name>
</gene>
<evidence type="ECO:0000313" key="3">
    <source>
        <dbReference type="Proteomes" id="UP000318017"/>
    </source>
</evidence>
<proteinExistence type="predicted"/>
<keyword evidence="3" id="KW-1185">Reference proteome</keyword>
<feature type="compositionally biased region" description="Polar residues" evidence="1">
    <location>
        <begin position="226"/>
        <end position="242"/>
    </location>
</feature>
<organism evidence="2 3">
    <name type="scientific">Aureliella helgolandensis</name>
    <dbReference type="NCBI Taxonomy" id="2527968"/>
    <lineage>
        <taxon>Bacteria</taxon>
        <taxon>Pseudomonadati</taxon>
        <taxon>Planctomycetota</taxon>
        <taxon>Planctomycetia</taxon>
        <taxon>Pirellulales</taxon>
        <taxon>Pirellulaceae</taxon>
        <taxon>Aureliella</taxon>
    </lineage>
</organism>
<dbReference type="AlphaFoldDB" id="A0A518GDE6"/>
<reference evidence="2 3" key="1">
    <citation type="submission" date="2019-02" db="EMBL/GenBank/DDBJ databases">
        <title>Deep-cultivation of Planctomycetes and their phenomic and genomic characterization uncovers novel biology.</title>
        <authorList>
            <person name="Wiegand S."/>
            <person name="Jogler M."/>
            <person name="Boedeker C."/>
            <person name="Pinto D."/>
            <person name="Vollmers J."/>
            <person name="Rivas-Marin E."/>
            <person name="Kohn T."/>
            <person name="Peeters S.H."/>
            <person name="Heuer A."/>
            <person name="Rast P."/>
            <person name="Oberbeckmann S."/>
            <person name="Bunk B."/>
            <person name="Jeske O."/>
            <person name="Meyerdierks A."/>
            <person name="Storesund J.E."/>
            <person name="Kallscheuer N."/>
            <person name="Luecker S."/>
            <person name="Lage O.M."/>
            <person name="Pohl T."/>
            <person name="Merkel B.J."/>
            <person name="Hornburger P."/>
            <person name="Mueller R.-W."/>
            <person name="Bruemmer F."/>
            <person name="Labrenz M."/>
            <person name="Spormann A.M."/>
            <person name="Op den Camp H."/>
            <person name="Overmann J."/>
            <person name="Amann R."/>
            <person name="Jetten M.S.M."/>
            <person name="Mascher T."/>
            <person name="Medema M.H."/>
            <person name="Devos D.P."/>
            <person name="Kaster A.-K."/>
            <person name="Ovreas L."/>
            <person name="Rohde M."/>
            <person name="Galperin M.Y."/>
            <person name="Jogler C."/>
        </authorList>
    </citation>
    <scope>NUCLEOTIDE SEQUENCE [LARGE SCALE GENOMIC DNA]</scope>
    <source>
        <strain evidence="2 3">Q31a</strain>
    </source>
</reference>
<dbReference type="RefSeq" id="WP_145082866.1">
    <property type="nucleotide sequence ID" value="NZ_CP036298.1"/>
</dbReference>
<feature type="region of interest" description="Disordered" evidence="1">
    <location>
        <begin position="184"/>
        <end position="242"/>
    </location>
</feature>
<dbReference type="KEGG" id="ahel:Q31a_49930"/>
<evidence type="ECO:0000256" key="1">
    <source>
        <dbReference type="SAM" id="MobiDB-lite"/>
    </source>
</evidence>
<evidence type="ECO:0000313" key="2">
    <source>
        <dbReference type="EMBL" id="QDV26619.1"/>
    </source>
</evidence>
<dbReference type="EMBL" id="CP036298">
    <property type="protein sequence ID" value="QDV26619.1"/>
    <property type="molecule type" value="Genomic_DNA"/>
</dbReference>
<dbReference type="Proteomes" id="UP000318017">
    <property type="component" value="Chromosome"/>
</dbReference>
<protein>
    <submittedName>
        <fullName evidence="2">Uncharacterized protein</fullName>
    </submittedName>
</protein>
<accession>A0A518GDE6</accession>
<name>A0A518GDE6_9BACT</name>
<dbReference type="OrthoDB" id="285262at2"/>
<sequence>MFRMRLLGLLGLSSFGGKVQQCPGYKQLIAAFPMLLLGLLPLLGTGCCIQGGGAMYSSCDTGACGMGGNGLGAIARGAGCQGGCGDTYVGEWLSEPPVVDNCGYACGGCGQCNSCQPVRNLLRALWGTPYMGGCGDSACDGGCDSCGGGGFAGDFVSGGGEYVSSHSGGGCNCGGNHSSGEHYQVVPHSVSPSAPLPADSILQPSSPKAPKPAPEIAPSSAMRLNPAQTRRNANQQASYSSR</sequence>